<evidence type="ECO:0000256" key="1">
    <source>
        <dbReference type="SAM" id="SignalP"/>
    </source>
</evidence>
<name>I2PYF3_9BACT</name>
<dbReference type="HOGENOM" id="CLU_3060945_0_0_7"/>
<dbReference type="PROSITE" id="PS51257">
    <property type="entry name" value="PROKAR_LIPOPROTEIN"/>
    <property type="match status" value="1"/>
</dbReference>
<protein>
    <recommendedName>
        <fullName evidence="3">Lipoprotein</fullName>
    </recommendedName>
</protein>
<keyword evidence="1" id="KW-0732">Signal</keyword>
<accession>I2PYF3</accession>
<dbReference type="AlphaFoldDB" id="I2PYF3"/>
<evidence type="ECO:0000313" key="2">
    <source>
        <dbReference type="EMBL" id="EIG52559.1"/>
    </source>
</evidence>
<organism evidence="2">
    <name type="scientific">Desulfovibrio sp. U5L</name>
    <dbReference type="NCBI Taxonomy" id="596152"/>
    <lineage>
        <taxon>Bacteria</taxon>
        <taxon>Pseudomonadati</taxon>
        <taxon>Thermodesulfobacteriota</taxon>
        <taxon>Desulfovibrionia</taxon>
        <taxon>Desulfovibrionales</taxon>
        <taxon>Desulfovibrionaceae</taxon>
        <taxon>Desulfovibrio</taxon>
    </lineage>
</organism>
<evidence type="ECO:0008006" key="3">
    <source>
        <dbReference type="Google" id="ProtNLM"/>
    </source>
</evidence>
<dbReference type="EMBL" id="JH600068">
    <property type="protein sequence ID" value="EIG52559.1"/>
    <property type="molecule type" value="Genomic_DNA"/>
</dbReference>
<sequence length="53" mass="5575">MFRAVCALFVLAVLALCGCAHTSPLASNLEVRTTGDAQVYGVYSSSPLGSDRR</sequence>
<dbReference type="STRING" id="596152.DesU5LDRAFT_0858"/>
<proteinExistence type="predicted"/>
<reference evidence="2" key="1">
    <citation type="submission" date="2011-11" db="EMBL/GenBank/DDBJ databases">
        <title>Improved High-Quality Draft sequence of Desulfovibrio sp. U5L.</title>
        <authorList>
            <consortium name="US DOE Joint Genome Institute"/>
            <person name="Lucas S."/>
            <person name="Han J."/>
            <person name="Lapidus A."/>
            <person name="Cheng J.-F."/>
            <person name="Goodwin L."/>
            <person name="Pitluck S."/>
            <person name="Peters L."/>
            <person name="Ovchinnikova G."/>
            <person name="Held B."/>
            <person name="Detter J.C."/>
            <person name="Han C."/>
            <person name="Tapia R."/>
            <person name="Land M."/>
            <person name="Hauser L."/>
            <person name="Kyrpides N."/>
            <person name="Ivanova N."/>
            <person name="Pagani I."/>
            <person name="Gabster J."/>
            <person name="Walker C."/>
            <person name="Stolyar S."/>
            <person name="Stahl D."/>
            <person name="Arkin A."/>
            <person name="Dehal P."/>
            <person name="Hazen T."/>
            <person name="Woyke T."/>
        </authorList>
    </citation>
    <scope>NUCLEOTIDE SEQUENCE [LARGE SCALE GENOMIC DNA]</scope>
    <source>
        <strain evidence="2">U5L</strain>
    </source>
</reference>
<gene>
    <name evidence="2" type="ORF">DesU5LDRAFT_0858</name>
</gene>
<feature type="signal peptide" evidence="1">
    <location>
        <begin position="1"/>
        <end position="22"/>
    </location>
</feature>
<feature type="chain" id="PRO_5003664187" description="Lipoprotein" evidence="1">
    <location>
        <begin position="23"/>
        <end position="53"/>
    </location>
</feature>